<protein>
    <recommendedName>
        <fullName evidence="4">Catalase core domain-containing protein</fullName>
    </recommendedName>
</protein>
<name>A0A511XQA4_9PROT</name>
<dbReference type="EMBL" id="BJYG01000074">
    <property type="protein sequence ID" value="GEN65150.1"/>
    <property type="molecule type" value="Genomic_DNA"/>
</dbReference>
<dbReference type="RefSeq" id="WP_173572189.1">
    <property type="nucleotide sequence ID" value="NZ_BJYG01000074.1"/>
</dbReference>
<comment type="caution">
    <text evidence="2">The sequence shown here is derived from an EMBL/GenBank/DDBJ whole genome shotgun (WGS) entry which is preliminary data.</text>
</comment>
<feature type="region of interest" description="Disordered" evidence="1">
    <location>
        <begin position="132"/>
        <end position="157"/>
    </location>
</feature>
<evidence type="ECO:0000313" key="3">
    <source>
        <dbReference type="Proteomes" id="UP000321746"/>
    </source>
</evidence>
<evidence type="ECO:0000313" key="2">
    <source>
        <dbReference type="EMBL" id="GEN65150.1"/>
    </source>
</evidence>
<keyword evidence="3" id="KW-1185">Reference proteome</keyword>
<accession>A0A511XQA4</accession>
<dbReference type="Proteomes" id="UP000321746">
    <property type="component" value="Unassembled WGS sequence"/>
</dbReference>
<proteinExistence type="predicted"/>
<dbReference type="InterPro" id="IPR020835">
    <property type="entry name" value="Catalase_sf"/>
</dbReference>
<dbReference type="SUPFAM" id="SSF56634">
    <property type="entry name" value="Heme-dependent catalase-like"/>
    <property type="match status" value="1"/>
</dbReference>
<evidence type="ECO:0000256" key="1">
    <source>
        <dbReference type="SAM" id="MobiDB-lite"/>
    </source>
</evidence>
<evidence type="ECO:0008006" key="4">
    <source>
        <dbReference type="Google" id="ProtNLM"/>
    </source>
</evidence>
<dbReference type="Gene3D" id="1.20.1280.120">
    <property type="match status" value="1"/>
</dbReference>
<dbReference type="AlphaFoldDB" id="A0A511XQA4"/>
<dbReference type="Gene3D" id="2.40.180.10">
    <property type="entry name" value="Catalase core domain"/>
    <property type="match status" value="1"/>
</dbReference>
<gene>
    <name evidence="2" type="ORF">AOE01nite_33740</name>
</gene>
<sequence length="157" mass="16408">MFVAENGTKTAVRWAMVPVQGVAPAAGYVEDPNYLFRRLTDDIQSRALRWRLVVTVAGSRDVIDDASQGWAEDDRQIDAGTLTVTTVGSEEGGPCTGITFDPLILPQGIAPSGDPVLSARSAVYMRSFAARSGEKPAAPAVSPISGAASGDAEGKQS</sequence>
<organism evidence="2 3">
    <name type="scientific">Acetobacter oeni</name>
    <dbReference type="NCBI Taxonomy" id="304077"/>
    <lineage>
        <taxon>Bacteria</taxon>
        <taxon>Pseudomonadati</taxon>
        <taxon>Pseudomonadota</taxon>
        <taxon>Alphaproteobacteria</taxon>
        <taxon>Acetobacterales</taxon>
        <taxon>Acetobacteraceae</taxon>
        <taxon>Acetobacter</taxon>
    </lineage>
</organism>
<reference evidence="2 3" key="1">
    <citation type="submission" date="2019-07" db="EMBL/GenBank/DDBJ databases">
        <title>Whole genome shotgun sequence of Acetobacter oeni NBRC 105207.</title>
        <authorList>
            <person name="Hosoyama A."/>
            <person name="Uohara A."/>
            <person name="Ohji S."/>
            <person name="Ichikawa N."/>
        </authorList>
    </citation>
    <scope>NUCLEOTIDE SEQUENCE [LARGE SCALE GENOMIC DNA]</scope>
    <source>
        <strain evidence="2 3">NBRC 105207</strain>
    </source>
</reference>
<dbReference type="GO" id="GO:0020037">
    <property type="term" value="F:heme binding"/>
    <property type="evidence" value="ECO:0007669"/>
    <property type="project" value="InterPro"/>
</dbReference>